<keyword evidence="1" id="KW-0805">Transcription regulation</keyword>
<evidence type="ECO:0000313" key="6">
    <source>
        <dbReference type="Proteomes" id="UP000235005"/>
    </source>
</evidence>
<dbReference type="PANTHER" id="PTHR47894:SF1">
    <property type="entry name" value="HTH-TYPE TRANSCRIPTIONAL REGULATOR VQSM"/>
    <property type="match status" value="1"/>
</dbReference>
<comment type="caution">
    <text evidence="5">The sequence shown here is derived from an EMBL/GenBank/DDBJ whole genome shotgun (WGS) entry which is preliminary data.</text>
</comment>
<dbReference type="GO" id="GO:0003700">
    <property type="term" value="F:DNA-binding transcription factor activity"/>
    <property type="evidence" value="ECO:0007669"/>
    <property type="project" value="InterPro"/>
</dbReference>
<dbReference type="SMART" id="SM00342">
    <property type="entry name" value="HTH_ARAC"/>
    <property type="match status" value="1"/>
</dbReference>
<dbReference type="SUPFAM" id="SSF46689">
    <property type="entry name" value="Homeodomain-like"/>
    <property type="match status" value="1"/>
</dbReference>
<accession>A0A2N5X6V5</accession>
<dbReference type="InterPro" id="IPR009057">
    <property type="entry name" value="Homeodomain-like_sf"/>
</dbReference>
<dbReference type="PROSITE" id="PS01124">
    <property type="entry name" value="HTH_ARAC_FAMILY_2"/>
    <property type="match status" value="1"/>
</dbReference>
<dbReference type="Pfam" id="PF12625">
    <property type="entry name" value="Arabinose_bd"/>
    <property type="match status" value="1"/>
</dbReference>
<evidence type="ECO:0000256" key="1">
    <source>
        <dbReference type="ARBA" id="ARBA00023015"/>
    </source>
</evidence>
<dbReference type="InterPro" id="IPR020449">
    <property type="entry name" value="Tscrpt_reg_AraC-type_HTH"/>
</dbReference>
<evidence type="ECO:0000256" key="2">
    <source>
        <dbReference type="ARBA" id="ARBA00023125"/>
    </source>
</evidence>
<keyword evidence="6" id="KW-1185">Reference proteome</keyword>
<dbReference type="Pfam" id="PF12833">
    <property type="entry name" value="HTH_18"/>
    <property type="match status" value="1"/>
</dbReference>
<dbReference type="OrthoDB" id="6816069at2"/>
<proteinExistence type="predicted"/>
<keyword evidence="2" id="KW-0238">DNA-binding</keyword>
<dbReference type="InterPro" id="IPR032687">
    <property type="entry name" value="AraC-type_N"/>
</dbReference>
<dbReference type="PRINTS" id="PR00032">
    <property type="entry name" value="HTHARAC"/>
</dbReference>
<name>A0A2N5X6V5_9GAMM</name>
<organism evidence="5 6">
    <name type="scientific">Pseudohalioglobus lutimaris</name>
    <dbReference type="NCBI Taxonomy" id="1737061"/>
    <lineage>
        <taxon>Bacteria</taxon>
        <taxon>Pseudomonadati</taxon>
        <taxon>Pseudomonadota</taxon>
        <taxon>Gammaproteobacteria</taxon>
        <taxon>Cellvibrionales</taxon>
        <taxon>Halieaceae</taxon>
        <taxon>Pseudohalioglobus</taxon>
    </lineage>
</organism>
<dbReference type="GO" id="GO:0000976">
    <property type="term" value="F:transcription cis-regulatory region binding"/>
    <property type="evidence" value="ECO:0007669"/>
    <property type="project" value="TreeGrafter"/>
</dbReference>
<dbReference type="InterPro" id="IPR018060">
    <property type="entry name" value="HTH_AraC"/>
</dbReference>
<evidence type="ECO:0000313" key="5">
    <source>
        <dbReference type="EMBL" id="PLW70200.1"/>
    </source>
</evidence>
<keyword evidence="3" id="KW-0804">Transcription</keyword>
<dbReference type="Gene3D" id="1.10.10.60">
    <property type="entry name" value="Homeodomain-like"/>
    <property type="match status" value="1"/>
</dbReference>
<gene>
    <name evidence="5" type="ORF">C0039_03050</name>
</gene>
<evidence type="ECO:0000256" key="3">
    <source>
        <dbReference type="ARBA" id="ARBA00023163"/>
    </source>
</evidence>
<dbReference type="EMBL" id="PKUS01000002">
    <property type="protein sequence ID" value="PLW70200.1"/>
    <property type="molecule type" value="Genomic_DNA"/>
</dbReference>
<dbReference type="Proteomes" id="UP000235005">
    <property type="component" value="Unassembled WGS sequence"/>
</dbReference>
<dbReference type="AlphaFoldDB" id="A0A2N5X6V5"/>
<sequence length="364" mass="41702">MGNSSGVHPMTNTIPLRYAQSLLRLTPMSASELGEQLQALKLPMVLLEDKALADASISVEDYGRLFIHLVHRIQDTLPDTIAMPDDSRKFSAYRMMFQAMLHARDLEQALQRAAIYFRRLQSEGESFELETDDDNIICRFVFSSDSSRALTSPENFSMEHLHWLPGMTGRILSMAMWHRVCGWFIGSYIDLSAIEMTQVAESDKDYRQVFGSPIKFAADRDAFIFHRRYLSFPIVQSEGSLESMLSSYPAELFRISPEEHSTAQRIRDLIGSDFRRPMPGLQDMADRLHTTTPTLHRRLRDEGTSYQQLKDQCRRDAAIAYLASGNRTTAELSELMGFSDSSTFHRAFKKWTGMTPQDYREKHC</sequence>
<feature type="domain" description="HTH araC/xylS-type" evidence="4">
    <location>
        <begin position="264"/>
        <end position="362"/>
    </location>
</feature>
<reference evidence="5 6" key="1">
    <citation type="submission" date="2018-01" db="EMBL/GenBank/DDBJ databases">
        <title>The draft genome sequence of Halioglobus lutimaris HF004.</title>
        <authorList>
            <person name="Du Z.-J."/>
            <person name="Shi M.-J."/>
        </authorList>
    </citation>
    <scope>NUCLEOTIDE SEQUENCE [LARGE SCALE GENOMIC DNA]</scope>
    <source>
        <strain evidence="5 6">HF004</strain>
    </source>
</reference>
<evidence type="ECO:0000259" key="4">
    <source>
        <dbReference type="PROSITE" id="PS01124"/>
    </source>
</evidence>
<protein>
    <recommendedName>
        <fullName evidence="4">HTH araC/xylS-type domain-containing protein</fullName>
    </recommendedName>
</protein>
<dbReference type="GO" id="GO:0005829">
    <property type="term" value="C:cytosol"/>
    <property type="evidence" value="ECO:0007669"/>
    <property type="project" value="TreeGrafter"/>
</dbReference>
<dbReference type="PANTHER" id="PTHR47894">
    <property type="entry name" value="HTH-TYPE TRANSCRIPTIONAL REGULATOR GADX"/>
    <property type="match status" value="1"/>
</dbReference>